<feature type="transmembrane region" description="Helical" evidence="1">
    <location>
        <begin position="59"/>
        <end position="77"/>
    </location>
</feature>
<name>A0A556PTW4_9BACI</name>
<keyword evidence="1" id="KW-1133">Transmembrane helix</keyword>
<keyword evidence="1" id="KW-0472">Membrane</keyword>
<evidence type="ECO:0000313" key="2">
    <source>
        <dbReference type="EMBL" id="TSJ67813.1"/>
    </source>
</evidence>
<comment type="caution">
    <text evidence="2">The sequence shown here is derived from an EMBL/GenBank/DDBJ whole genome shotgun (WGS) entry which is preliminary data.</text>
</comment>
<dbReference type="EMBL" id="VMHE01000001">
    <property type="protein sequence ID" value="TSJ67813.1"/>
    <property type="molecule type" value="Genomic_DNA"/>
</dbReference>
<dbReference type="NCBIfam" id="TIGR04086">
    <property type="entry name" value="TIGR04086_membr"/>
    <property type="match status" value="1"/>
</dbReference>
<dbReference type="InterPro" id="IPR023804">
    <property type="entry name" value="DUF3792_TM"/>
</dbReference>
<evidence type="ECO:0000313" key="3">
    <source>
        <dbReference type="Proteomes" id="UP000316425"/>
    </source>
</evidence>
<keyword evidence="3" id="KW-1185">Reference proteome</keyword>
<protein>
    <submittedName>
        <fullName evidence="2">TIGR04086 family membrane protein</fullName>
    </submittedName>
</protein>
<feature type="transmembrane region" description="Helical" evidence="1">
    <location>
        <begin position="117"/>
        <end position="136"/>
    </location>
</feature>
<dbReference type="Proteomes" id="UP000316425">
    <property type="component" value="Unassembled WGS sequence"/>
</dbReference>
<dbReference type="AlphaFoldDB" id="A0A556PTW4"/>
<feature type="transmembrane region" description="Helical" evidence="1">
    <location>
        <begin position="25"/>
        <end position="47"/>
    </location>
</feature>
<dbReference type="OrthoDB" id="2988991at2"/>
<organism evidence="2 3">
    <name type="scientific">Allobacillus salarius</name>
    <dbReference type="NCBI Taxonomy" id="1955272"/>
    <lineage>
        <taxon>Bacteria</taxon>
        <taxon>Bacillati</taxon>
        <taxon>Bacillota</taxon>
        <taxon>Bacilli</taxon>
        <taxon>Bacillales</taxon>
        <taxon>Bacillaceae</taxon>
        <taxon>Allobacillus</taxon>
    </lineage>
</organism>
<evidence type="ECO:0000256" key="1">
    <source>
        <dbReference type="SAM" id="Phobius"/>
    </source>
</evidence>
<sequence length="141" mass="15893">METCIIYSNSLFRGGTKMNNRLRGILYGIATILVLMFLCSLVIAMFVKFTEFSSATLTWTTFVVSILVLMIGGFIAGRKTLHKGWLTGLLTGAIYVFGVMLYQFLAYDYWLADRQATYFLIFLIAAITGSMFGVNFSKNER</sequence>
<feature type="transmembrane region" description="Helical" evidence="1">
    <location>
        <begin position="84"/>
        <end position="105"/>
    </location>
</feature>
<accession>A0A556PTW4</accession>
<reference evidence="2 3" key="1">
    <citation type="submission" date="2019-07" db="EMBL/GenBank/DDBJ databases">
        <title>Allobacillus sp. nov. SKP isolated from shrimp paste of Euphausiacea.</title>
        <authorList>
            <person name="Kanchanasin P."/>
            <person name="Tanasupawat S."/>
            <person name="Shi W."/>
            <person name="Wu L."/>
            <person name="Ma J."/>
        </authorList>
    </citation>
    <scope>NUCLEOTIDE SEQUENCE [LARGE SCALE GENOMIC DNA]</scope>
    <source>
        <strain evidence="2 3">SKP4-8</strain>
    </source>
</reference>
<keyword evidence="1" id="KW-0812">Transmembrane</keyword>
<gene>
    <name evidence="2" type="ORF">FPQ13_01735</name>
</gene>
<dbReference type="Pfam" id="PF12670">
    <property type="entry name" value="DUF3792"/>
    <property type="match status" value="1"/>
</dbReference>
<proteinExistence type="predicted"/>